<dbReference type="SUPFAM" id="SSF82199">
    <property type="entry name" value="SET domain"/>
    <property type="match status" value="1"/>
</dbReference>
<proteinExistence type="predicted"/>
<dbReference type="PANTHER" id="PTHR47643">
    <property type="entry name" value="TPR DOMAIN PROTEIN (AFU_ORTHOLOGUE AFUA_5G12710)"/>
    <property type="match status" value="1"/>
</dbReference>
<organism evidence="2 3">
    <name type="scientific">Corynespora cassiicola Philippines</name>
    <dbReference type="NCBI Taxonomy" id="1448308"/>
    <lineage>
        <taxon>Eukaryota</taxon>
        <taxon>Fungi</taxon>
        <taxon>Dikarya</taxon>
        <taxon>Ascomycota</taxon>
        <taxon>Pezizomycotina</taxon>
        <taxon>Dothideomycetes</taxon>
        <taxon>Pleosporomycetidae</taxon>
        <taxon>Pleosporales</taxon>
        <taxon>Corynesporascaceae</taxon>
        <taxon>Corynespora</taxon>
    </lineage>
</organism>
<dbReference type="STRING" id="1448308.A0A2T2PCI4"/>
<dbReference type="PROSITE" id="PS50280">
    <property type="entry name" value="SET"/>
    <property type="match status" value="1"/>
</dbReference>
<gene>
    <name evidence="2" type="ORF">BS50DRAFT_644252</name>
</gene>
<dbReference type="Gene3D" id="1.25.40.10">
    <property type="entry name" value="Tetratricopeptide repeat domain"/>
    <property type="match status" value="1"/>
</dbReference>
<protein>
    <recommendedName>
        <fullName evidence="1">SET domain-containing protein</fullName>
    </recommendedName>
</protein>
<evidence type="ECO:0000259" key="1">
    <source>
        <dbReference type="PROSITE" id="PS50280"/>
    </source>
</evidence>
<accession>A0A2T2PCI4</accession>
<dbReference type="Proteomes" id="UP000240883">
    <property type="component" value="Unassembled WGS sequence"/>
</dbReference>
<dbReference type="OrthoDB" id="438641at2759"/>
<dbReference type="EMBL" id="KZ678128">
    <property type="protein sequence ID" value="PSN75371.1"/>
    <property type="molecule type" value="Genomic_DNA"/>
</dbReference>
<dbReference type="PANTHER" id="PTHR47643:SF2">
    <property type="entry name" value="TPR DOMAIN PROTEIN (AFU_ORTHOLOGUE AFUA_5G12710)"/>
    <property type="match status" value="1"/>
</dbReference>
<dbReference type="AlphaFoldDB" id="A0A2T2PCI4"/>
<name>A0A2T2PCI4_CORCC</name>
<dbReference type="SUPFAM" id="SSF48452">
    <property type="entry name" value="TPR-like"/>
    <property type="match status" value="1"/>
</dbReference>
<dbReference type="Pfam" id="PF00856">
    <property type="entry name" value="SET"/>
    <property type="match status" value="1"/>
</dbReference>
<evidence type="ECO:0000313" key="3">
    <source>
        <dbReference type="Proteomes" id="UP000240883"/>
    </source>
</evidence>
<dbReference type="InterPro" id="IPR001214">
    <property type="entry name" value="SET_dom"/>
</dbReference>
<sequence>MYTIRVYHLSDLVHIEEDSELLPEAWRRKSEETANQLKLRGNEAVKQKKWWTAINEYSRALRQNPTEEEKVIIKRNRALAFIRTSQFDAALEDTGFPDFGELPNDKALYRAGEALYTLQRFKECADVVGLLRSKFPDSRDAKPLEEKVKIRIKEQDTGVYDFAGMQKQAARTTPPLLDHATYIGPMEVKNTKKKGRGMFTTRPVKAGELLLCEKAFAYVWVDSNGSNAHPLMNLALRNLQFGGQLMLIRDILQKLSHTPSKVESIGKLHHGTYKPADNTYVDGKPVVDTFLVERIVDLNGFGFERRSLDTLNRRRYHTPPPLGLWATAAYMNHSCVSSAHRACIGSMMIIRAEHDLPAGTELTLQYMSPGQGAEPGSIGNCWGIECNCAYCDDYKSTPARKLEQRKALREMYNQTMGARQINFPKVKQYLRQLADTFSKPVDQVPRYELLELYWGLMAAAADRGEWALCLSAVGELLRVVGYQVEGFGDKKGEKVRILKFGMGCAYAIEGLMLAREALKKLGRAGEIDDVTSLAKTTYKITLGEDETFHESYKDLMEGRKEWGY</sequence>
<feature type="domain" description="SET" evidence="1">
    <location>
        <begin position="184"/>
        <end position="367"/>
    </location>
</feature>
<dbReference type="InterPro" id="IPR053209">
    <property type="entry name" value="Gramillin-biosynth_MTr"/>
</dbReference>
<reference evidence="2 3" key="1">
    <citation type="journal article" date="2018" name="Front. Microbiol.">
        <title>Genome-Wide Analysis of Corynespora cassiicola Leaf Fall Disease Putative Effectors.</title>
        <authorList>
            <person name="Lopez D."/>
            <person name="Ribeiro S."/>
            <person name="Label P."/>
            <person name="Fumanal B."/>
            <person name="Venisse J.S."/>
            <person name="Kohler A."/>
            <person name="de Oliveira R.R."/>
            <person name="Labutti K."/>
            <person name="Lipzen A."/>
            <person name="Lail K."/>
            <person name="Bauer D."/>
            <person name="Ohm R.A."/>
            <person name="Barry K.W."/>
            <person name="Spatafora J."/>
            <person name="Grigoriev I.V."/>
            <person name="Martin F.M."/>
            <person name="Pujade-Renaud V."/>
        </authorList>
    </citation>
    <scope>NUCLEOTIDE SEQUENCE [LARGE SCALE GENOMIC DNA]</scope>
    <source>
        <strain evidence="2 3">Philippines</strain>
    </source>
</reference>
<dbReference type="InterPro" id="IPR046341">
    <property type="entry name" value="SET_dom_sf"/>
</dbReference>
<evidence type="ECO:0000313" key="2">
    <source>
        <dbReference type="EMBL" id="PSN75371.1"/>
    </source>
</evidence>
<dbReference type="Gene3D" id="2.170.270.10">
    <property type="entry name" value="SET domain"/>
    <property type="match status" value="1"/>
</dbReference>
<dbReference type="InterPro" id="IPR011990">
    <property type="entry name" value="TPR-like_helical_dom_sf"/>
</dbReference>
<keyword evidence="3" id="KW-1185">Reference proteome</keyword>